<evidence type="ECO:0000259" key="3">
    <source>
        <dbReference type="Pfam" id="PF09822"/>
    </source>
</evidence>
<feature type="domain" description="DUF7088" evidence="4">
    <location>
        <begin position="85"/>
        <end position="147"/>
    </location>
</feature>
<reference evidence="5 6" key="1">
    <citation type="submission" date="2019-10" db="EMBL/GenBank/DDBJ databases">
        <title>A soil myxobacterium in the family Polyangiaceae.</title>
        <authorList>
            <person name="Li Y."/>
            <person name="Wang J."/>
        </authorList>
    </citation>
    <scope>NUCLEOTIDE SEQUENCE [LARGE SCALE GENOMIC DNA]</scope>
    <source>
        <strain evidence="5 6">DSM 14734</strain>
    </source>
</reference>
<dbReference type="SUPFAM" id="SSF52317">
    <property type="entry name" value="Class I glutamine amidotransferase-like"/>
    <property type="match status" value="1"/>
</dbReference>
<feature type="transmembrane region" description="Helical" evidence="2">
    <location>
        <begin position="517"/>
        <end position="538"/>
    </location>
</feature>
<feature type="domain" description="ABC-type uncharacterised transport system" evidence="3">
    <location>
        <begin position="217"/>
        <end position="462"/>
    </location>
</feature>
<dbReference type="OrthoDB" id="9766228at2"/>
<evidence type="ECO:0000259" key="4">
    <source>
        <dbReference type="Pfam" id="PF23357"/>
    </source>
</evidence>
<dbReference type="Pfam" id="PF09822">
    <property type="entry name" value="ABC_transp_aux"/>
    <property type="match status" value="1"/>
</dbReference>
<organism evidence="5 6">
    <name type="scientific">Polyangium spumosum</name>
    <dbReference type="NCBI Taxonomy" id="889282"/>
    <lineage>
        <taxon>Bacteria</taxon>
        <taxon>Pseudomonadati</taxon>
        <taxon>Myxococcota</taxon>
        <taxon>Polyangia</taxon>
        <taxon>Polyangiales</taxon>
        <taxon>Polyangiaceae</taxon>
        <taxon>Polyangium</taxon>
    </lineage>
</organism>
<accession>A0A6N7PI33</accession>
<sequence>MSEPKKPRKGKKARRDEATTSAGGKAPAVKAPAPRDETTSEAPAGTSAGTKLGALVGLVAAMVLAVLVNVVAARHYERFDLTKGGLYTLSPATEQTLAALGEPIRVDVLLPAGDPLTLSIRHLLEAYRSETTRLEVHFTDPDRHAAEFLAVQRKYDERVVDGRVVTEAAIVITRGDRVQFIAPRDLVEVEDENDVRARPRLEQALTAAIRAVVSTDRPKICFTTGHDEKSIETGGSGLAPLRERLEKNGHEVATIEARESAEDKDEARAPYAGCRVVVVAGPGQRFSEAATKKLEAFVEQGGNVLVAAGPVPDQGDQRYLDLGLDPLLDRFGIALSRDFVFETDARLRAVRGYGETFLPIAKPHPITEGLIRAEQQGLGAVMTVASSLQKTGKGAAAVSPLLETSEDAFGMVDFFTWAKNPSEPAPNDADHKGPLTVAFAAESPKRPGAERGARAVVIGSASPMMGENWQSDELRGTAIFVESAIAWLASAPAPLDIPNKPAFTAGLRMSEGSLASIFRYVVVFIPLAAVLTGIAVHLRRRATERRGTRKEKERAPE</sequence>
<protein>
    <submittedName>
        <fullName evidence="5">Uncharacterized protein</fullName>
    </submittedName>
</protein>
<keyword evidence="2" id="KW-0472">Membrane</keyword>
<evidence type="ECO:0000256" key="2">
    <source>
        <dbReference type="SAM" id="Phobius"/>
    </source>
</evidence>
<dbReference type="InterPro" id="IPR029062">
    <property type="entry name" value="Class_I_gatase-like"/>
</dbReference>
<dbReference type="Gene3D" id="3.40.50.880">
    <property type="match status" value="1"/>
</dbReference>
<feature type="compositionally biased region" description="Basic residues" evidence="1">
    <location>
        <begin position="1"/>
        <end position="13"/>
    </location>
</feature>
<dbReference type="InterPro" id="IPR019196">
    <property type="entry name" value="ABC_transp_unknown"/>
</dbReference>
<comment type="caution">
    <text evidence="5">The sequence shown here is derived from an EMBL/GenBank/DDBJ whole genome shotgun (WGS) entry which is preliminary data.</text>
</comment>
<evidence type="ECO:0000313" key="6">
    <source>
        <dbReference type="Proteomes" id="UP000440224"/>
    </source>
</evidence>
<dbReference type="Proteomes" id="UP000440224">
    <property type="component" value="Unassembled WGS sequence"/>
</dbReference>
<name>A0A6N7PI33_9BACT</name>
<evidence type="ECO:0000313" key="5">
    <source>
        <dbReference type="EMBL" id="MRG91782.1"/>
    </source>
</evidence>
<keyword evidence="2" id="KW-0812">Transmembrane</keyword>
<gene>
    <name evidence="5" type="ORF">GF068_07565</name>
</gene>
<dbReference type="EMBL" id="WJIE01000002">
    <property type="protein sequence ID" value="MRG91782.1"/>
    <property type="molecule type" value="Genomic_DNA"/>
</dbReference>
<dbReference type="RefSeq" id="WP_153818652.1">
    <property type="nucleotide sequence ID" value="NZ_WJIE01000002.1"/>
</dbReference>
<dbReference type="Pfam" id="PF23357">
    <property type="entry name" value="DUF7088"/>
    <property type="match status" value="1"/>
</dbReference>
<keyword evidence="2" id="KW-1133">Transmembrane helix</keyword>
<evidence type="ECO:0000256" key="1">
    <source>
        <dbReference type="SAM" id="MobiDB-lite"/>
    </source>
</evidence>
<dbReference type="AlphaFoldDB" id="A0A6N7PI33"/>
<feature type="region of interest" description="Disordered" evidence="1">
    <location>
        <begin position="1"/>
        <end position="47"/>
    </location>
</feature>
<proteinExistence type="predicted"/>
<dbReference type="InterPro" id="IPR055396">
    <property type="entry name" value="DUF7088"/>
</dbReference>
<keyword evidence="6" id="KW-1185">Reference proteome</keyword>
<feature type="transmembrane region" description="Helical" evidence="2">
    <location>
        <begin position="52"/>
        <end position="72"/>
    </location>
</feature>
<feature type="compositionally biased region" description="Low complexity" evidence="1">
    <location>
        <begin position="22"/>
        <end position="32"/>
    </location>
</feature>